<comment type="caution">
    <text evidence="8">The sequence shown here is derived from an EMBL/GenBank/DDBJ whole genome shotgun (WGS) entry which is preliminary data.</text>
</comment>
<dbReference type="InterPro" id="IPR001638">
    <property type="entry name" value="Solute-binding_3/MltF_N"/>
</dbReference>
<dbReference type="Gene3D" id="3.40.190.10">
    <property type="entry name" value="Periplasmic binding protein-like II"/>
    <property type="match status" value="2"/>
</dbReference>
<feature type="chain" id="PRO_5046125079" evidence="6">
    <location>
        <begin position="19"/>
        <end position="352"/>
    </location>
</feature>
<dbReference type="InterPro" id="IPR018313">
    <property type="entry name" value="SBP_3_CS"/>
</dbReference>
<feature type="signal peptide" evidence="6">
    <location>
        <begin position="1"/>
        <end position="18"/>
    </location>
</feature>
<evidence type="ECO:0000259" key="7">
    <source>
        <dbReference type="SMART" id="SM00062"/>
    </source>
</evidence>
<keyword evidence="2" id="KW-0813">Transport</keyword>
<gene>
    <name evidence="8" type="ORF">ACFP3R_21950</name>
</gene>
<dbReference type="Proteomes" id="UP001596220">
    <property type="component" value="Unassembled WGS sequence"/>
</dbReference>
<sequence>MSRALALVAALACLTACAAPIEVPGPTPTLPSGSALELPPGYQENPQRTAACSNTPTDSLDPATGPLGPDGRPDGPHVRRVREQGLRVGVSQTGQFRSKRDLITGELSGLEIDITRRIAAALGVPAGDEGLRMIGLPTGGRLYSLDTGANRTAKEGDDRLADVPEVDLVIAGVSVTACRVETHDLRFSRPYMRTHSGLLVRAGLSGVAGPEDLAGGKVCSGGGTTNSDEMIDVRDRQRLEGRRELVPVAVNDTSDCLMLLQRGLVDAVYSDVLILHGYQAQDPGTVLLDHRSPVTTKAAVAVSGEQEDLLRFVNGVLDDMRRDGSLEQAYDTWFRGLAPHHRLPVPEDPYRR</sequence>
<evidence type="ECO:0000256" key="5">
    <source>
        <dbReference type="SAM" id="MobiDB-lite"/>
    </source>
</evidence>
<feature type="domain" description="Solute-binding protein family 3/N-terminal" evidence="7">
    <location>
        <begin position="85"/>
        <end position="337"/>
    </location>
</feature>
<dbReference type="RefSeq" id="WP_380638241.1">
    <property type="nucleotide sequence ID" value="NZ_JBHSQO010000023.1"/>
</dbReference>
<evidence type="ECO:0000256" key="1">
    <source>
        <dbReference type="ARBA" id="ARBA00010333"/>
    </source>
</evidence>
<feature type="compositionally biased region" description="Polar residues" evidence="5">
    <location>
        <begin position="44"/>
        <end position="58"/>
    </location>
</feature>
<proteinExistence type="inferred from homology"/>
<evidence type="ECO:0000256" key="3">
    <source>
        <dbReference type="ARBA" id="ARBA00022729"/>
    </source>
</evidence>
<reference evidence="9" key="1">
    <citation type="journal article" date="2019" name="Int. J. Syst. Evol. Microbiol.">
        <title>The Global Catalogue of Microorganisms (GCM) 10K type strain sequencing project: providing services to taxonomists for standard genome sequencing and annotation.</title>
        <authorList>
            <consortium name="The Broad Institute Genomics Platform"/>
            <consortium name="The Broad Institute Genome Sequencing Center for Infectious Disease"/>
            <person name="Wu L."/>
            <person name="Ma J."/>
        </authorList>
    </citation>
    <scope>NUCLEOTIDE SEQUENCE [LARGE SCALE GENOMIC DNA]</scope>
    <source>
        <strain evidence="9">CGMCC 4.7246</strain>
    </source>
</reference>
<protein>
    <submittedName>
        <fullName evidence="8">Transporter substrate-binding domain-containing protein</fullName>
    </submittedName>
</protein>
<keyword evidence="9" id="KW-1185">Reference proteome</keyword>
<evidence type="ECO:0000256" key="2">
    <source>
        <dbReference type="ARBA" id="ARBA00022448"/>
    </source>
</evidence>
<dbReference type="Pfam" id="PF00497">
    <property type="entry name" value="SBP_bac_3"/>
    <property type="match status" value="1"/>
</dbReference>
<comment type="similarity">
    <text evidence="1 4">Belongs to the bacterial solute-binding protein 3 family.</text>
</comment>
<dbReference type="EMBL" id="JBHSQO010000023">
    <property type="protein sequence ID" value="MFC6091941.1"/>
    <property type="molecule type" value="Genomic_DNA"/>
</dbReference>
<evidence type="ECO:0000256" key="4">
    <source>
        <dbReference type="RuleBase" id="RU003744"/>
    </source>
</evidence>
<feature type="region of interest" description="Disordered" evidence="5">
    <location>
        <begin position="28"/>
        <end position="78"/>
    </location>
</feature>
<evidence type="ECO:0000313" key="9">
    <source>
        <dbReference type="Proteomes" id="UP001596220"/>
    </source>
</evidence>
<evidence type="ECO:0000256" key="6">
    <source>
        <dbReference type="SAM" id="SignalP"/>
    </source>
</evidence>
<dbReference type="PANTHER" id="PTHR30085">
    <property type="entry name" value="AMINO ACID ABC TRANSPORTER PERMEASE"/>
    <property type="match status" value="1"/>
</dbReference>
<dbReference type="InterPro" id="IPR051455">
    <property type="entry name" value="Bact_solute-bind_prot3"/>
</dbReference>
<organism evidence="8 9">
    <name type="scientific">Saccharothrix lopnurensis</name>
    <dbReference type="NCBI Taxonomy" id="1670621"/>
    <lineage>
        <taxon>Bacteria</taxon>
        <taxon>Bacillati</taxon>
        <taxon>Actinomycetota</taxon>
        <taxon>Actinomycetes</taxon>
        <taxon>Pseudonocardiales</taxon>
        <taxon>Pseudonocardiaceae</taxon>
        <taxon>Saccharothrix</taxon>
    </lineage>
</organism>
<dbReference type="SMART" id="SM00062">
    <property type="entry name" value="PBPb"/>
    <property type="match status" value="1"/>
</dbReference>
<dbReference type="PROSITE" id="PS01039">
    <property type="entry name" value="SBP_BACTERIAL_3"/>
    <property type="match status" value="1"/>
</dbReference>
<dbReference type="PANTHER" id="PTHR30085:SF6">
    <property type="entry name" value="ABC TRANSPORTER GLUTAMINE-BINDING PROTEIN GLNH"/>
    <property type="match status" value="1"/>
</dbReference>
<evidence type="ECO:0000313" key="8">
    <source>
        <dbReference type="EMBL" id="MFC6091941.1"/>
    </source>
</evidence>
<name>A0ABW1P8S1_9PSEU</name>
<dbReference type="SUPFAM" id="SSF53850">
    <property type="entry name" value="Periplasmic binding protein-like II"/>
    <property type="match status" value="1"/>
</dbReference>
<keyword evidence="3 6" id="KW-0732">Signal</keyword>
<accession>A0ABW1P8S1</accession>